<evidence type="ECO:0008006" key="4">
    <source>
        <dbReference type="Google" id="ProtNLM"/>
    </source>
</evidence>
<organism evidence="2 3">
    <name type="scientific">Terrabacter lapilli</name>
    <dbReference type="NCBI Taxonomy" id="436231"/>
    <lineage>
        <taxon>Bacteria</taxon>
        <taxon>Bacillati</taxon>
        <taxon>Actinomycetota</taxon>
        <taxon>Actinomycetes</taxon>
        <taxon>Micrococcales</taxon>
        <taxon>Intrasporangiaceae</taxon>
        <taxon>Terrabacter</taxon>
    </lineage>
</organism>
<feature type="transmembrane region" description="Helical" evidence="1">
    <location>
        <begin position="172"/>
        <end position="191"/>
    </location>
</feature>
<reference evidence="2 3" key="1">
    <citation type="journal article" date="2019" name="Int. J. Syst. Evol. Microbiol.">
        <title>The Global Catalogue of Microorganisms (GCM) 10K type strain sequencing project: providing services to taxonomists for standard genome sequencing and annotation.</title>
        <authorList>
            <consortium name="The Broad Institute Genomics Platform"/>
            <consortium name="The Broad Institute Genome Sequencing Center for Infectious Disease"/>
            <person name="Wu L."/>
            <person name="Ma J."/>
        </authorList>
    </citation>
    <scope>NUCLEOTIDE SEQUENCE [LARGE SCALE GENOMIC DNA]</scope>
    <source>
        <strain evidence="2 3">JCM 15628</strain>
    </source>
</reference>
<keyword evidence="1" id="KW-1133">Transmembrane helix</keyword>
<dbReference type="Proteomes" id="UP001500013">
    <property type="component" value="Unassembled WGS sequence"/>
</dbReference>
<name>A0ABN2RA84_9MICO</name>
<evidence type="ECO:0000256" key="1">
    <source>
        <dbReference type="SAM" id="Phobius"/>
    </source>
</evidence>
<keyword evidence="1" id="KW-0812">Transmembrane</keyword>
<evidence type="ECO:0000313" key="2">
    <source>
        <dbReference type="EMBL" id="GAA1966052.1"/>
    </source>
</evidence>
<accession>A0ABN2RA84</accession>
<protein>
    <recommendedName>
        <fullName evidence="4">Polysaccharide biosynthesis protein</fullName>
    </recommendedName>
</protein>
<dbReference type="EMBL" id="BAAAPU010000001">
    <property type="protein sequence ID" value="GAA1966052.1"/>
    <property type="molecule type" value="Genomic_DNA"/>
</dbReference>
<gene>
    <name evidence="2" type="ORF">GCM10009817_02320</name>
</gene>
<proteinExistence type="predicted"/>
<feature type="transmembrane region" description="Helical" evidence="1">
    <location>
        <begin position="139"/>
        <end position="160"/>
    </location>
</feature>
<feature type="transmembrane region" description="Helical" evidence="1">
    <location>
        <begin position="63"/>
        <end position="88"/>
    </location>
</feature>
<evidence type="ECO:0000313" key="3">
    <source>
        <dbReference type="Proteomes" id="UP001500013"/>
    </source>
</evidence>
<keyword evidence="3" id="KW-1185">Reference proteome</keyword>
<keyword evidence="1" id="KW-0472">Membrane</keyword>
<feature type="transmembrane region" description="Helical" evidence="1">
    <location>
        <begin position="197"/>
        <end position="217"/>
    </location>
</feature>
<feature type="transmembrane region" description="Helical" evidence="1">
    <location>
        <begin position="109"/>
        <end position="133"/>
    </location>
</feature>
<comment type="caution">
    <text evidence="2">The sequence shown here is derived from an EMBL/GenBank/DDBJ whole genome shotgun (WGS) entry which is preliminary data.</text>
</comment>
<sequence>MALSTVVGVPSFYRIMGTLTPRRGDLRAVLQVSGYAHVSAVGFQALYRLDVILLSVFASRSALGVYSVAVAAVALVWSVAEAFALRVFASDGTGDAHSLRDRDWRFIKLNALVSLIAGVVLGIGVTFALPAILPAYNGAVVLIWLLLPGVIAQGPARVALASLQRMGGERWAALLGLVALVSSSLYIPSAASQSSARVAMVSSLVYVFLAALTLLIWKSSNTTMRPTRPVEVSEI</sequence>